<gene>
    <name evidence="2" type="ORF">SAMN05660733_06125</name>
</gene>
<dbReference type="Proteomes" id="UP000192840">
    <property type="component" value="Unassembled WGS sequence"/>
</dbReference>
<dbReference type="AlphaFoldDB" id="A0A1W2FFU7"/>
<proteinExistence type="predicted"/>
<keyword evidence="1" id="KW-0812">Transmembrane</keyword>
<dbReference type="RefSeq" id="WP_144065606.1">
    <property type="nucleotide sequence ID" value="NZ_FWYC01000014.1"/>
</dbReference>
<keyword evidence="1" id="KW-1133">Transmembrane helix</keyword>
<protein>
    <submittedName>
        <fullName evidence="2">Uncharacterized protein</fullName>
    </submittedName>
</protein>
<name>A0A1W2FFU7_9PSEU</name>
<sequence length="683" mass="75947">MNHPADGMWPPMDNHNVAQPGATVGQQNAVNYGDTAFHVEAIYHVNQGDPPERRNEVARNFLAAGVPREAERLFGDLLREGHVTSQRAYYYALSVVSGRSCGEVGGELFKNVRDARKIAQSLPDDPWQDAFTLVWRLLHLVRGESGAHRPRENVDEVLAAFGALPPDRQEEITQHLATIQDGVTQAALEGVYAHRVVTQRMSNGRAERAWKFFEAEPAPPRPFVAAATKPEPRDWLPVGFGGFAAFIGLSSSFFGTSVLGVLLALPMIIGGAILMAHHGAWRAGASMWSQIRLNQVTPPPRQPEPRSPGHWVSTAFVREIHRIVDSRFTEARPHVAGDWPGYTAGIRAHLKHRFVALYGNAQVPAGAVSWLARWHALKVAEGWGSNALFHTSVRSPERDTMLYRAGMGAAIAGLFVLVFAGGFGAAIFLAPGCFLVVKGVTKIRGLHRMSALARAHDEQIFAAETQGYEEWLRLLADRPSDGEMARWLSMDKVCLKNDLVRRNNLTTHDLVTHVVMTEGANGAKRARVLHGPPRYSNYEVQIFLLTRSGVREMRVELNFLTGEARNERRNLFRYDALASASVTEVGLRATRGEGDCTREVERLRSRRFCLTLVNGRDITVVAENFRNANDSVLEDESELFLVALQTSGIDAALPILEAVAAEGSDWIDREQERRERWSRDWYE</sequence>
<evidence type="ECO:0000313" key="3">
    <source>
        <dbReference type="Proteomes" id="UP000192840"/>
    </source>
</evidence>
<reference evidence="3" key="1">
    <citation type="submission" date="2017-04" db="EMBL/GenBank/DDBJ databases">
        <authorList>
            <person name="Varghese N."/>
            <person name="Submissions S."/>
        </authorList>
    </citation>
    <scope>NUCLEOTIDE SEQUENCE [LARGE SCALE GENOMIC DNA]</scope>
    <source>
        <strain evidence="3">DSM 44073</strain>
    </source>
</reference>
<dbReference type="eggNOG" id="ENOG502Z92A">
    <property type="taxonomic scope" value="Bacteria"/>
</dbReference>
<organism evidence="2 3">
    <name type="scientific">Lentzea albidocapillata</name>
    <dbReference type="NCBI Taxonomy" id="40571"/>
    <lineage>
        <taxon>Bacteria</taxon>
        <taxon>Bacillati</taxon>
        <taxon>Actinomycetota</taxon>
        <taxon>Actinomycetes</taxon>
        <taxon>Pseudonocardiales</taxon>
        <taxon>Pseudonocardiaceae</taxon>
        <taxon>Lentzea</taxon>
    </lineage>
</organism>
<feature type="transmembrane region" description="Helical" evidence="1">
    <location>
        <begin position="260"/>
        <end position="281"/>
    </location>
</feature>
<evidence type="ECO:0000256" key="1">
    <source>
        <dbReference type="SAM" id="Phobius"/>
    </source>
</evidence>
<dbReference type="OrthoDB" id="4501073at2"/>
<keyword evidence="3" id="KW-1185">Reference proteome</keyword>
<keyword evidence="1" id="KW-0472">Membrane</keyword>
<feature type="transmembrane region" description="Helical" evidence="1">
    <location>
        <begin position="408"/>
        <end position="430"/>
    </location>
</feature>
<evidence type="ECO:0000313" key="2">
    <source>
        <dbReference type="EMBL" id="SMD20959.1"/>
    </source>
</evidence>
<dbReference type="STRING" id="40571.SAMN05660733_06125"/>
<accession>A0A1W2FFU7</accession>
<dbReference type="EMBL" id="FWYC01000014">
    <property type="protein sequence ID" value="SMD20959.1"/>
    <property type="molecule type" value="Genomic_DNA"/>
</dbReference>